<dbReference type="InterPro" id="IPR011865">
    <property type="entry name" value="CysT_permease"/>
</dbReference>
<dbReference type="GO" id="GO:0015419">
    <property type="term" value="F:ABC-type sulfate transporter activity"/>
    <property type="evidence" value="ECO:0007669"/>
    <property type="project" value="InterPro"/>
</dbReference>
<evidence type="ECO:0000259" key="9">
    <source>
        <dbReference type="PROSITE" id="PS50928"/>
    </source>
</evidence>
<gene>
    <name evidence="10" type="ORF">HXX76_010683</name>
</gene>
<dbReference type="PROSITE" id="PS00430">
    <property type="entry name" value="TONB_DEPENDENT_REC_1"/>
    <property type="match status" value="1"/>
</dbReference>
<accession>A0A835SUB2</accession>
<keyword evidence="3 8" id="KW-0812">Transmembrane</keyword>
<dbReference type="InterPro" id="IPR000515">
    <property type="entry name" value="MetI-like"/>
</dbReference>
<evidence type="ECO:0000256" key="7">
    <source>
        <dbReference type="SAM" id="MobiDB-lite"/>
    </source>
</evidence>
<feature type="transmembrane region" description="Helical" evidence="8">
    <location>
        <begin position="260"/>
        <end position="279"/>
    </location>
</feature>
<feature type="region of interest" description="Disordered" evidence="7">
    <location>
        <begin position="36"/>
        <end position="70"/>
    </location>
</feature>
<dbReference type="CDD" id="cd06261">
    <property type="entry name" value="TM_PBP2"/>
    <property type="match status" value="1"/>
</dbReference>
<comment type="subcellular location">
    <subcellularLocation>
        <location evidence="1">Plastid membrane</location>
        <topology evidence="1">Multi-pass membrane protein</topology>
    </subcellularLocation>
</comment>
<dbReference type="PROSITE" id="PS50928">
    <property type="entry name" value="ABC_TM1"/>
    <property type="match status" value="1"/>
</dbReference>
<proteinExistence type="predicted"/>
<feature type="region of interest" description="Disordered" evidence="7">
    <location>
        <begin position="85"/>
        <end position="115"/>
    </location>
</feature>
<keyword evidence="6 8" id="KW-0472">Membrane</keyword>
<dbReference type="InterPro" id="IPR010916">
    <property type="entry name" value="TonB_box_CS"/>
</dbReference>
<dbReference type="NCBIfam" id="TIGR02139">
    <property type="entry name" value="permease_CysT"/>
    <property type="match status" value="1"/>
</dbReference>
<dbReference type="AlphaFoldDB" id="A0A835SUB2"/>
<dbReference type="NCBIfam" id="TIGR00969">
    <property type="entry name" value="3a0106s02"/>
    <property type="match status" value="1"/>
</dbReference>
<keyword evidence="11" id="KW-1185">Reference proteome</keyword>
<keyword evidence="5" id="KW-0764">Sulfate transport</keyword>
<protein>
    <recommendedName>
        <fullName evidence="9">ABC transmembrane type-1 domain-containing protein</fullName>
    </recommendedName>
</protein>
<evidence type="ECO:0000256" key="4">
    <source>
        <dbReference type="ARBA" id="ARBA00022989"/>
    </source>
</evidence>
<evidence type="ECO:0000256" key="3">
    <source>
        <dbReference type="ARBA" id="ARBA00022692"/>
    </source>
</evidence>
<organism evidence="10 11">
    <name type="scientific">Chlamydomonas incerta</name>
    <dbReference type="NCBI Taxonomy" id="51695"/>
    <lineage>
        <taxon>Eukaryota</taxon>
        <taxon>Viridiplantae</taxon>
        <taxon>Chlorophyta</taxon>
        <taxon>core chlorophytes</taxon>
        <taxon>Chlorophyceae</taxon>
        <taxon>CS clade</taxon>
        <taxon>Chlamydomonadales</taxon>
        <taxon>Chlamydomonadaceae</taxon>
        <taxon>Chlamydomonas</taxon>
    </lineage>
</organism>
<dbReference type="OrthoDB" id="528338at2759"/>
<comment type="caution">
    <text evidence="10">The sequence shown here is derived from an EMBL/GenBank/DDBJ whole genome shotgun (WGS) entry which is preliminary data.</text>
</comment>
<feature type="compositionally biased region" description="Low complexity" evidence="7">
    <location>
        <begin position="52"/>
        <end position="70"/>
    </location>
</feature>
<dbReference type="FunFam" id="1.10.3720.10:FF:000004">
    <property type="entry name" value="Sulfate transport system permease protein CysT"/>
    <property type="match status" value="1"/>
</dbReference>
<dbReference type="PANTHER" id="PTHR30406">
    <property type="entry name" value="SULFATE TRANSPORT SYSTEM PERMEASE PROTEIN"/>
    <property type="match status" value="1"/>
</dbReference>
<dbReference type="Gene3D" id="1.10.3720.10">
    <property type="entry name" value="MetI-like"/>
    <property type="match status" value="1"/>
</dbReference>
<evidence type="ECO:0000256" key="5">
    <source>
        <dbReference type="ARBA" id="ARBA00023032"/>
    </source>
</evidence>
<evidence type="ECO:0000256" key="1">
    <source>
        <dbReference type="ARBA" id="ARBA00004446"/>
    </source>
</evidence>
<dbReference type="GO" id="GO:0042170">
    <property type="term" value="C:plastid membrane"/>
    <property type="evidence" value="ECO:0007669"/>
    <property type="project" value="UniProtKB-SubCell"/>
</dbReference>
<feature type="transmembrane region" description="Helical" evidence="8">
    <location>
        <begin position="182"/>
        <end position="209"/>
    </location>
</feature>
<feature type="transmembrane region" description="Helical" evidence="8">
    <location>
        <begin position="363"/>
        <end position="386"/>
    </location>
</feature>
<dbReference type="EMBL" id="JAEHOC010000029">
    <property type="protein sequence ID" value="KAG2429903.1"/>
    <property type="molecule type" value="Genomic_DNA"/>
</dbReference>
<name>A0A835SUB2_CHLIN</name>
<reference evidence="10" key="1">
    <citation type="journal article" date="2020" name="bioRxiv">
        <title>Comparative genomics of Chlamydomonas.</title>
        <authorList>
            <person name="Craig R.J."/>
            <person name="Hasan A.R."/>
            <person name="Ness R.W."/>
            <person name="Keightley P.D."/>
        </authorList>
    </citation>
    <scope>NUCLEOTIDE SEQUENCE</scope>
    <source>
        <strain evidence="10">SAG 7.73</strain>
    </source>
</reference>
<evidence type="ECO:0000256" key="8">
    <source>
        <dbReference type="SAM" id="Phobius"/>
    </source>
</evidence>
<keyword evidence="2" id="KW-0813">Transport</keyword>
<dbReference type="SUPFAM" id="SSF161098">
    <property type="entry name" value="MetI-like"/>
    <property type="match status" value="1"/>
</dbReference>
<sequence>MQRSPVRLGISSVAHAQLSSAGLGRHQRQRLQVVASAAAAAAFDPPGGPAGGFSQPQPQQPQQRQPQAVAEVAVAESVSVSASVSVGPSLAPSNEGSPSASMDGGAGSGLSPVPAAATSTDPFQAVARFRLPNLSPIITWTFMLSYMAFMLIMPITALLQKASLVPLSVFIARATEPVAMHAYYVTFSCSLIAAAINCVFGFILAWVLVRYNFAGKKILDAAVDLPFALPTSVAGLTLATVYGDEFFIGQFLQAQGVQVVFTRLGVVIAMIFVSFPFVVRTMQPVMQEIQKEMEEAAWSLGASQWRTFTDVVLPPLLPALLTGTALAFSRALGEFGSIVIVSSNFAFKDLIAPVLIFQCLEQYDYVGATVIGTVLLLISLVMMLAVNQLQKLARK</sequence>
<evidence type="ECO:0000256" key="2">
    <source>
        <dbReference type="ARBA" id="ARBA00022448"/>
    </source>
</evidence>
<feature type="transmembrane region" description="Helical" evidence="8">
    <location>
        <begin position="137"/>
        <end position="159"/>
    </location>
</feature>
<evidence type="ECO:0000256" key="6">
    <source>
        <dbReference type="ARBA" id="ARBA00023136"/>
    </source>
</evidence>
<evidence type="ECO:0000313" key="11">
    <source>
        <dbReference type="Proteomes" id="UP000650467"/>
    </source>
</evidence>
<feature type="compositionally biased region" description="Low complexity" evidence="7">
    <location>
        <begin position="36"/>
        <end position="45"/>
    </location>
</feature>
<feature type="transmembrane region" description="Helical" evidence="8">
    <location>
        <begin position="221"/>
        <end position="240"/>
    </location>
</feature>
<dbReference type="InterPro" id="IPR035906">
    <property type="entry name" value="MetI-like_sf"/>
</dbReference>
<dbReference type="PANTHER" id="PTHR30406:SF8">
    <property type="entry name" value="SULFATE TRANSPORT SYSTEM PERMEASE PROTEIN CYST"/>
    <property type="match status" value="1"/>
</dbReference>
<dbReference type="InterPro" id="IPR005667">
    <property type="entry name" value="Sulph_transpt2"/>
</dbReference>
<dbReference type="GO" id="GO:0005886">
    <property type="term" value="C:plasma membrane"/>
    <property type="evidence" value="ECO:0007669"/>
    <property type="project" value="InterPro"/>
</dbReference>
<dbReference type="Pfam" id="PF00528">
    <property type="entry name" value="BPD_transp_1"/>
    <property type="match status" value="1"/>
</dbReference>
<feature type="domain" description="ABC transmembrane type-1" evidence="9">
    <location>
        <begin position="183"/>
        <end position="386"/>
    </location>
</feature>
<keyword evidence="4 8" id="KW-1133">Transmembrane helix</keyword>
<dbReference type="Proteomes" id="UP000650467">
    <property type="component" value="Unassembled WGS sequence"/>
</dbReference>
<evidence type="ECO:0000313" key="10">
    <source>
        <dbReference type="EMBL" id="KAG2429903.1"/>
    </source>
</evidence>